<dbReference type="Pfam" id="PF08263">
    <property type="entry name" value="LRRNT_2"/>
    <property type="match status" value="1"/>
</dbReference>
<dbReference type="Proteomes" id="UP000243459">
    <property type="component" value="Chromosome 6"/>
</dbReference>
<evidence type="ECO:0000256" key="2">
    <source>
        <dbReference type="ARBA" id="ARBA00004236"/>
    </source>
</evidence>
<evidence type="ECO:0000256" key="11">
    <source>
        <dbReference type="ARBA" id="ARBA00023136"/>
    </source>
</evidence>
<evidence type="ECO:0000259" key="15">
    <source>
        <dbReference type="PROSITE" id="PS50011"/>
    </source>
</evidence>
<evidence type="ECO:0000256" key="14">
    <source>
        <dbReference type="SAM" id="Phobius"/>
    </source>
</evidence>
<dbReference type="InterPro" id="IPR032675">
    <property type="entry name" value="LRR_dom_sf"/>
</dbReference>
<dbReference type="PROSITE" id="PS00108">
    <property type="entry name" value="PROTEIN_KINASE_ST"/>
    <property type="match status" value="1"/>
</dbReference>
<keyword evidence="5" id="KW-0597">Phosphoprotein</keyword>
<organism evidence="16 17">
    <name type="scientific">Asparagus officinalis</name>
    <name type="common">Garden asparagus</name>
    <dbReference type="NCBI Taxonomy" id="4686"/>
    <lineage>
        <taxon>Eukaryota</taxon>
        <taxon>Viridiplantae</taxon>
        <taxon>Streptophyta</taxon>
        <taxon>Embryophyta</taxon>
        <taxon>Tracheophyta</taxon>
        <taxon>Spermatophyta</taxon>
        <taxon>Magnoliopsida</taxon>
        <taxon>Liliopsida</taxon>
        <taxon>Asparagales</taxon>
        <taxon>Asparagaceae</taxon>
        <taxon>Asparagoideae</taxon>
        <taxon>Asparagus</taxon>
    </lineage>
</organism>
<dbReference type="PANTHER" id="PTHR48056">
    <property type="entry name" value="LRR RECEPTOR-LIKE SERINE/THREONINE-PROTEIN KINASE-RELATED"/>
    <property type="match status" value="1"/>
</dbReference>
<reference evidence="17" key="1">
    <citation type="journal article" date="2017" name="Nat. Commun.">
        <title>The asparagus genome sheds light on the origin and evolution of a young Y chromosome.</title>
        <authorList>
            <person name="Harkess A."/>
            <person name="Zhou J."/>
            <person name="Xu C."/>
            <person name="Bowers J.E."/>
            <person name="Van der Hulst R."/>
            <person name="Ayyampalayam S."/>
            <person name="Mercati F."/>
            <person name="Riccardi P."/>
            <person name="McKain M.R."/>
            <person name="Kakrana A."/>
            <person name="Tang H."/>
            <person name="Ray J."/>
            <person name="Groenendijk J."/>
            <person name="Arikit S."/>
            <person name="Mathioni S.M."/>
            <person name="Nakano M."/>
            <person name="Shan H."/>
            <person name="Telgmann-Rauber A."/>
            <person name="Kanno A."/>
            <person name="Yue Z."/>
            <person name="Chen H."/>
            <person name="Li W."/>
            <person name="Chen Y."/>
            <person name="Xu X."/>
            <person name="Zhang Y."/>
            <person name="Luo S."/>
            <person name="Chen H."/>
            <person name="Gao J."/>
            <person name="Mao Z."/>
            <person name="Pires J.C."/>
            <person name="Luo M."/>
            <person name="Kudrna D."/>
            <person name="Wing R.A."/>
            <person name="Meyers B.C."/>
            <person name="Yi K."/>
            <person name="Kong H."/>
            <person name="Lavrijsen P."/>
            <person name="Sunseri F."/>
            <person name="Falavigna A."/>
            <person name="Ye Y."/>
            <person name="Leebens-Mack J.H."/>
            <person name="Chen G."/>
        </authorList>
    </citation>
    <scope>NUCLEOTIDE SEQUENCE [LARGE SCALE GENOMIC DNA]</scope>
    <source>
        <strain evidence="17">cv. DH0086</strain>
    </source>
</reference>
<feature type="domain" description="Protein kinase" evidence="15">
    <location>
        <begin position="523"/>
        <end position="814"/>
    </location>
</feature>
<dbReference type="GO" id="GO:0005524">
    <property type="term" value="F:ATP binding"/>
    <property type="evidence" value="ECO:0007669"/>
    <property type="project" value="InterPro"/>
</dbReference>
<dbReference type="SUPFAM" id="SSF52058">
    <property type="entry name" value="L domain-like"/>
    <property type="match status" value="1"/>
</dbReference>
<dbReference type="InterPro" id="IPR050647">
    <property type="entry name" value="Plant_LRR-RLKs"/>
</dbReference>
<evidence type="ECO:0000313" key="16">
    <source>
        <dbReference type="EMBL" id="ONK65731.1"/>
    </source>
</evidence>
<evidence type="ECO:0000256" key="6">
    <source>
        <dbReference type="ARBA" id="ARBA00022614"/>
    </source>
</evidence>
<keyword evidence="8" id="KW-0732">Signal</keyword>
<evidence type="ECO:0000256" key="7">
    <source>
        <dbReference type="ARBA" id="ARBA00022692"/>
    </source>
</evidence>
<keyword evidence="11 14" id="KW-0472">Membrane</keyword>
<comment type="similarity">
    <text evidence="3">Belongs to the protein kinase superfamily. Ser/Thr protein kinase family.</text>
</comment>
<keyword evidence="13" id="KW-0325">Glycoprotein</keyword>
<keyword evidence="9" id="KW-0677">Repeat</keyword>
<dbReference type="PROSITE" id="PS51450">
    <property type="entry name" value="LRR"/>
    <property type="match status" value="1"/>
</dbReference>
<evidence type="ECO:0000313" key="17">
    <source>
        <dbReference type="Proteomes" id="UP000243459"/>
    </source>
</evidence>
<dbReference type="InterPro" id="IPR000719">
    <property type="entry name" value="Prot_kinase_dom"/>
</dbReference>
<gene>
    <name evidence="16" type="ORF">A4U43_C06F350</name>
</gene>
<comment type="subcellular location">
    <subcellularLocation>
        <location evidence="2">Cell membrane</location>
    </subcellularLocation>
    <subcellularLocation>
        <location evidence="1">Membrane</location>
        <topology evidence="1">Single-pass membrane protein</topology>
    </subcellularLocation>
</comment>
<accession>A0A5P1EMF2</accession>
<name>A0A5P1EMF2_ASPOF</name>
<dbReference type="CDD" id="cd14066">
    <property type="entry name" value="STKc_IRAK"/>
    <property type="match status" value="1"/>
</dbReference>
<dbReference type="InterPro" id="IPR011009">
    <property type="entry name" value="Kinase-like_dom_sf"/>
</dbReference>
<dbReference type="Pfam" id="PF00560">
    <property type="entry name" value="LRR_1"/>
    <property type="match status" value="4"/>
</dbReference>
<dbReference type="InterPro" id="IPR013210">
    <property type="entry name" value="LRR_N_plant-typ"/>
</dbReference>
<evidence type="ECO:0000256" key="3">
    <source>
        <dbReference type="ARBA" id="ARBA00008684"/>
    </source>
</evidence>
<dbReference type="AlphaFoldDB" id="A0A5P1EMF2"/>
<dbReference type="PANTHER" id="PTHR48056:SF83">
    <property type="entry name" value="LRR RECEPTOR-LIKE SERINE_THREONINE-PROTEIN KINASE FLS2"/>
    <property type="match status" value="1"/>
</dbReference>
<dbReference type="GO" id="GO:0004672">
    <property type="term" value="F:protein kinase activity"/>
    <property type="evidence" value="ECO:0007669"/>
    <property type="project" value="InterPro"/>
</dbReference>
<dbReference type="InterPro" id="IPR003591">
    <property type="entry name" value="Leu-rich_rpt_typical-subtyp"/>
</dbReference>
<keyword evidence="4" id="KW-1003">Cell membrane</keyword>
<keyword evidence="10 14" id="KW-1133">Transmembrane helix</keyword>
<keyword evidence="17" id="KW-1185">Reference proteome</keyword>
<dbReference type="Gene3D" id="3.30.200.20">
    <property type="entry name" value="Phosphorylase Kinase, domain 1"/>
    <property type="match status" value="1"/>
</dbReference>
<proteinExistence type="inferred from homology"/>
<evidence type="ECO:0000256" key="8">
    <source>
        <dbReference type="ARBA" id="ARBA00022729"/>
    </source>
</evidence>
<dbReference type="Pfam" id="PF13855">
    <property type="entry name" value="LRR_8"/>
    <property type="match status" value="2"/>
</dbReference>
<evidence type="ECO:0000256" key="10">
    <source>
        <dbReference type="ARBA" id="ARBA00022989"/>
    </source>
</evidence>
<dbReference type="Gene3D" id="3.80.10.10">
    <property type="entry name" value="Ribonuclease Inhibitor"/>
    <property type="match status" value="2"/>
</dbReference>
<dbReference type="GO" id="GO:0033612">
    <property type="term" value="F:receptor serine/threonine kinase binding"/>
    <property type="evidence" value="ECO:0007669"/>
    <property type="project" value="TreeGrafter"/>
</dbReference>
<dbReference type="OMA" id="IPERICN"/>
<evidence type="ECO:0000256" key="4">
    <source>
        <dbReference type="ARBA" id="ARBA00022475"/>
    </source>
</evidence>
<dbReference type="SUPFAM" id="SSF56112">
    <property type="entry name" value="Protein kinase-like (PK-like)"/>
    <property type="match status" value="1"/>
</dbReference>
<dbReference type="PROSITE" id="PS50011">
    <property type="entry name" value="PROTEIN_KINASE_DOM"/>
    <property type="match status" value="1"/>
</dbReference>
<dbReference type="FunFam" id="3.80.10.10:FF:000299">
    <property type="entry name" value="Piriformospora indica-insensitive protein 2"/>
    <property type="match status" value="1"/>
</dbReference>
<evidence type="ECO:0000256" key="9">
    <source>
        <dbReference type="ARBA" id="ARBA00022737"/>
    </source>
</evidence>
<evidence type="ECO:0000256" key="13">
    <source>
        <dbReference type="ARBA" id="ARBA00023180"/>
    </source>
</evidence>
<keyword evidence="7 14" id="KW-0812">Transmembrane</keyword>
<protein>
    <recommendedName>
        <fullName evidence="15">Protein kinase domain-containing protein</fullName>
    </recommendedName>
</protein>
<dbReference type="Gramene" id="ONK65731">
    <property type="protein sequence ID" value="ONK65731"/>
    <property type="gene ID" value="A4U43_C06F350"/>
</dbReference>
<dbReference type="EMBL" id="CM007386">
    <property type="protein sequence ID" value="ONK65731.1"/>
    <property type="molecule type" value="Genomic_DNA"/>
</dbReference>
<dbReference type="InterPro" id="IPR008271">
    <property type="entry name" value="Ser/Thr_kinase_AS"/>
</dbReference>
<keyword evidence="6" id="KW-0433">Leucine-rich repeat</keyword>
<keyword evidence="12" id="KW-0675">Receptor</keyword>
<dbReference type="InterPro" id="IPR001611">
    <property type="entry name" value="Leu-rich_rpt"/>
</dbReference>
<dbReference type="SMART" id="SM00369">
    <property type="entry name" value="LRR_TYP"/>
    <property type="match status" value="6"/>
</dbReference>
<dbReference type="GO" id="GO:0005886">
    <property type="term" value="C:plasma membrane"/>
    <property type="evidence" value="ECO:0007669"/>
    <property type="project" value="UniProtKB-SubCell"/>
</dbReference>
<dbReference type="FunFam" id="3.80.10.10:FF:000400">
    <property type="entry name" value="Nuclear pore complex protein NUP107"/>
    <property type="match status" value="1"/>
</dbReference>
<feature type="transmembrane region" description="Helical" evidence="14">
    <location>
        <begin position="459"/>
        <end position="483"/>
    </location>
</feature>
<evidence type="ECO:0000256" key="1">
    <source>
        <dbReference type="ARBA" id="ARBA00004167"/>
    </source>
</evidence>
<evidence type="ECO:0000256" key="12">
    <source>
        <dbReference type="ARBA" id="ARBA00023170"/>
    </source>
</evidence>
<dbReference type="PRINTS" id="PR00019">
    <property type="entry name" value="LEURICHRPT"/>
</dbReference>
<dbReference type="Gene3D" id="1.10.510.10">
    <property type="entry name" value="Transferase(Phosphotransferase) domain 1"/>
    <property type="match status" value="1"/>
</dbReference>
<sequence length="814" mass="89499">MNSSGKVVFYSGSLERSTSSPSSFNGGPRVRARGMERSFSANVVRVSPVLNVPVCRIRGSTKSGSVFGFFSKKEKDVAAKSNGKRPSLVATTDVQLEALLAFKSSIHRDPFGSLTNWTSVTHHCNWTGISCDTLTNSVIAVTLTNMQLNGTISPFLANISTLQLIDFSSNSLFGPIPSELGLEKLKNLTFLSVGSNQLSGPIPDDLFNCSRLSTLDLRNCNFSGPLNPDIGKLSQLRNLLLSHNSFSGLIPEQVSELKQLSRLELHQNRFVGSIPDSISNLQSLSYLDLHGNVLNGSIPKSLGDLIRLLSLDLSNNLLSGSIPRPIGGLEMIQAIDLSNNNLSGSIPSAIKGCRNLHSLDFSVNRLSGQLPASIFPQLDLLTSLNLSNNKLTGSIPQNLAALTSLRQLDLSFNQFEGRVPDGGVFRYLNHSSLQGNPSLCGSKLLPSCKNVGHRFSNRALVLVITLPSLSFILLVVLVACVIYQRHRVKQKPVDGGDIKRGASFAPSIKKFTRRELENATNFFSQENMLGESSMSMVYKGRLEGSGQVVAVKKLNLVQFPAESDKCFHRELEILSQLKHKNLVKVMGYAWETGKLKALVLEFMEKGNLENIMYNSGGDWLRWTIYDRLRICISVAHALVYLHSGYDFPIVHCDLKPSNILLDQDLDAHVSDFGTSRILGVHLPDQSSNKTASMFQGTIGYIAPEFAYMRKVTTKVDVFSFGIIMMEFFTRRRPTGTIEVDGVPLTLQLYVEKAFEGGIDGVRSILDQEMELPTETEEEKAIGALELALSCTCFNVEDRPDMKQVLSTLLKLNEI</sequence>
<dbReference type="Pfam" id="PF00069">
    <property type="entry name" value="Pkinase"/>
    <property type="match status" value="1"/>
</dbReference>
<dbReference type="SMART" id="SM00220">
    <property type="entry name" value="S_TKc"/>
    <property type="match status" value="1"/>
</dbReference>
<evidence type="ECO:0000256" key="5">
    <source>
        <dbReference type="ARBA" id="ARBA00022553"/>
    </source>
</evidence>
<dbReference type="FunFam" id="3.80.10.10:FF:000722">
    <property type="entry name" value="Leucine-rich repeat receptor-like protein kinase"/>
    <property type="match status" value="1"/>
</dbReference>